<keyword evidence="4 15" id="KW-0489">Methyltransferase</keyword>
<dbReference type="RefSeq" id="WP_269465839.1">
    <property type="nucleotide sequence ID" value="NZ_CP014989.1"/>
</dbReference>
<evidence type="ECO:0000256" key="9">
    <source>
        <dbReference type="ARBA" id="ARBA00023015"/>
    </source>
</evidence>
<dbReference type="SUPFAM" id="SSF57884">
    <property type="entry name" value="Ada DNA repair protein, N-terminal domain (N-Ada 10)"/>
    <property type="match status" value="1"/>
</dbReference>
<evidence type="ECO:0000313" key="16">
    <source>
        <dbReference type="Proteomes" id="UP000092482"/>
    </source>
</evidence>
<protein>
    <recommendedName>
        <fullName evidence="3">DNA-3-methyladenine glycosylase II</fullName>
        <ecNumber evidence="3">3.2.2.21</ecNumber>
    </recommendedName>
</protein>
<dbReference type="SUPFAM" id="SSF46689">
    <property type="entry name" value="Homeodomain-like"/>
    <property type="match status" value="1"/>
</dbReference>
<dbReference type="EC" id="3.2.2.21" evidence="3"/>
<keyword evidence="16" id="KW-1185">Reference proteome</keyword>
<keyword evidence="12" id="KW-0804">Transcription</keyword>
<keyword evidence="8" id="KW-0862">Zinc</keyword>
<organism evidence="15 16">
    <name type="scientific">Serinicoccus hydrothermalis</name>
    <dbReference type="NCBI Taxonomy" id="1758689"/>
    <lineage>
        <taxon>Bacteria</taxon>
        <taxon>Bacillati</taxon>
        <taxon>Actinomycetota</taxon>
        <taxon>Actinomycetes</taxon>
        <taxon>Micrococcales</taxon>
        <taxon>Ornithinimicrobiaceae</taxon>
        <taxon>Serinicoccus</taxon>
    </lineage>
</organism>
<dbReference type="STRING" id="1758689.SGUI_1455"/>
<dbReference type="Gene3D" id="1.10.1670.10">
    <property type="entry name" value="Helix-hairpin-Helix base-excision DNA repair enzymes (C-terminal)"/>
    <property type="match status" value="1"/>
</dbReference>
<keyword evidence="11" id="KW-0010">Activator</keyword>
<dbReference type="InterPro" id="IPR018060">
    <property type="entry name" value="HTH_AraC"/>
</dbReference>
<dbReference type="GO" id="GO:0005737">
    <property type="term" value="C:cytoplasm"/>
    <property type="evidence" value="ECO:0007669"/>
    <property type="project" value="TreeGrafter"/>
</dbReference>
<evidence type="ECO:0000256" key="8">
    <source>
        <dbReference type="ARBA" id="ARBA00022833"/>
    </source>
</evidence>
<evidence type="ECO:0000256" key="12">
    <source>
        <dbReference type="ARBA" id="ARBA00023163"/>
    </source>
</evidence>
<dbReference type="Pfam" id="PF00730">
    <property type="entry name" value="HhH-GPD"/>
    <property type="match status" value="1"/>
</dbReference>
<dbReference type="GO" id="GO:0006307">
    <property type="term" value="P:DNA alkylation repair"/>
    <property type="evidence" value="ECO:0007669"/>
    <property type="project" value="TreeGrafter"/>
</dbReference>
<keyword evidence="7" id="KW-0227">DNA damage</keyword>
<evidence type="ECO:0000256" key="7">
    <source>
        <dbReference type="ARBA" id="ARBA00022763"/>
    </source>
</evidence>
<dbReference type="GO" id="GO:0043565">
    <property type="term" value="F:sequence-specific DNA binding"/>
    <property type="evidence" value="ECO:0007669"/>
    <property type="project" value="InterPro"/>
</dbReference>
<dbReference type="InterPro" id="IPR018062">
    <property type="entry name" value="HTH_AraC-typ_CS"/>
</dbReference>
<dbReference type="GO" id="GO:0032259">
    <property type="term" value="P:methylation"/>
    <property type="evidence" value="ECO:0007669"/>
    <property type="project" value="UniProtKB-KW"/>
</dbReference>
<dbReference type="Pfam" id="PF12833">
    <property type="entry name" value="HTH_18"/>
    <property type="match status" value="1"/>
</dbReference>
<dbReference type="InterPro" id="IPR011257">
    <property type="entry name" value="DNA_glycosylase"/>
</dbReference>
<dbReference type="InterPro" id="IPR035451">
    <property type="entry name" value="Ada-like_dom_sf"/>
</dbReference>
<dbReference type="Pfam" id="PF02805">
    <property type="entry name" value="Ada_Zn_binding"/>
    <property type="match status" value="1"/>
</dbReference>
<dbReference type="GO" id="GO:0043916">
    <property type="term" value="F:DNA-7-methylguanine glycosylase activity"/>
    <property type="evidence" value="ECO:0007669"/>
    <property type="project" value="TreeGrafter"/>
</dbReference>
<dbReference type="Pfam" id="PF06029">
    <property type="entry name" value="AlkA_N"/>
    <property type="match status" value="1"/>
</dbReference>
<comment type="catalytic activity">
    <reaction evidence="1">
        <text>Hydrolysis of alkylated DNA, releasing 3-methyladenine, 3-methylguanine, 7-methylguanine and 7-methyladenine.</text>
        <dbReference type="EC" id="3.2.2.21"/>
    </reaction>
</comment>
<dbReference type="Gene3D" id="1.10.10.60">
    <property type="entry name" value="Homeodomain-like"/>
    <property type="match status" value="1"/>
</dbReference>
<keyword evidence="9" id="KW-0805">Transcription regulation</keyword>
<gene>
    <name evidence="15" type="ORF">SGUI_1455</name>
</gene>
<dbReference type="GO" id="GO:0008725">
    <property type="term" value="F:DNA-3-methyladenine glycosylase activity"/>
    <property type="evidence" value="ECO:0007669"/>
    <property type="project" value="TreeGrafter"/>
</dbReference>
<dbReference type="InterPro" id="IPR010316">
    <property type="entry name" value="AlkA_N"/>
</dbReference>
<evidence type="ECO:0000313" key="15">
    <source>
        <dbReference type="EMBL" id="ANS78851.1"/>
    </source>
</evidence>
<accession>A0A1B1NBR4</accession>
<dbReference type="InterPro" id="IPR004026">
    <property type="entry name" value="Ada_DNA_repair_Zn-bd"/>
</dbReference>
<evidence type="ECO:0000256" key="13">
    <source>
        <dbReference type="ARBA" id="ARBA00023204"/>
    </source>
</evidence>
<dbReference type="GO" id="GO:0003700">
    <property type="term" value="F:DNA-binding transcription factor activity"/>
    <property type="evidence" value="ECO:0007669"/>
    <property type="project" value="InterPro"/>
</dbReference>
<dbReference type="InterPro" id="IPR009057">
    <property type="entry name" value="Homeodomain-like_sf"/>
</dbReference>
<dbReference type="CDD" id="cd00056">
    <property type="entry name" value="ENDO3c"/>
    <property type="match status" value="1"/>
</dbReference>
<dbReference type="AlphaFoldDB" id="A0A1B1NBR4"/>
<evidence type="ECO:0000256" key="4">
    <source>
        <dbReference type="ARBA" id="ARBA00022603"/>
    </source>
</evidence>
<sequence length="516" mass="54130">MSTSAIHLDHDRCAAVVRSKDPRYDGWFVTGVLSTRIYCRPSCPAITPKVHHLRFYPSAAAAQGAGFRACKRCLPDATPGSPLWHVRGDVVARAVRLVADGVVDREGVGGLARRLGYSTRQLERLVSAELGAGPLALARAQRAQAARLLLEGTTLRMADVAHAAGFSSIRSFNDTVREVYAATPSQLRAGARRRAAEHHGPDRAPVTGAPTTLTLRLPFRGPLHAPSLFGHLVATAVPGIEAWTDGALVRSLRLPAGPAVAQLRPSAAGDRHVHVTLRLTDTSDLAAAIGRCRRMLDLDADPVAVDEHLADDPALAPLVAAHPGVRLPGSPDPDELALRVVLSQQVSTVAAGTLTGRLVASLGEPLPEQLAGPVTHLFPTAEAVAAAADDDLPGTPASRQRTLRTVAAALADGELDLGAGADRSAAREAMLALPGVGPWTAEMVLLRGMGDPDAFPATDLGVQVTARAHGLPGGRALVQHASGWRPWRSYATALLWAASDHAAARLPAYPTPEETP</sequence>
<dbReference type="InterPro" id="IPR023170">
    <property type="entry name" value="HhH_base_excis_C"/>
</dbReference>
<dbReference type="SUPFAM" id="SSF48150">
    <property type="entry name" value="DNA-glycosylase"/>
    <property type="match status" value="1"/>
</dbReference>
<evidence type="ECO:0000256" key="11">
    <source>
        <dbReference type="ARBA" id="ARBA00023159"/>
    </source>
</evidence>
<keyword evidence="10" id="KW-0238">DNA-binding</keyword>
<evidence type="ECO:0000256" key="3">
    <source>
        <dbReference type="ARBA" id="ARBA00012000"/>
    </source>
</evidence>
<dbReference type="GO" id="GO:0008270">
    <property type="term" value="F:zinc ion binding"/>
    <property type="evidence" value="ECO:0007669"/>
    <property type="project" value="InterPro"/>
</dbReference>
<dbReference type="PROSITE" id="PS00041">
    <property type="entry name" value="HTH_ARAC_FAMILY_1"/>
    <property type="match status" value="1"/>
</dbReference>
<feature type="domain" description="HTH araC/xylS-type" evidence="14">
    <location>
        <begin position="92"/>
        <end position="190"/>
    </location>
</feature>
<keyword evidence="5 15" id="KW-0808">Transferase</keyword>
<dbReference type="EMBL" id="CP014989">
    <property type="protein sequence ID" value="ANS78851.1"/>
    <property type="molecule type" value="Genomic_DNA"/>
</dbReference>
<dbReference type="Gene3D" id="1.10.340.30">
    <property type="entry name" value="Hypothetical protein, domain 2"/>
    <property type="match status" value="1"/>
</dbReference>
<dbReference type="GO" id="GO:0006285">
    <property type="term" value="P:base-excision repair, AP site formation"/>
    <property type="evidence" value="ECO:0007669"/>
    <property type="project" value="TreeGrafter"/>
</dbReference>
<dbReference type="KEGG" id="serj:SGUI_1455"/>
<dbReference type="Proteomes" id="UP000092482">
    <property type="component" value="Chromosome"/>
</dbReference>
<dbReference type="GO" id="GO:0032131">
    <property type="term" value="F:alkylated DNA binding"/>
    <property type="evidence" value="ECO:0007669"/>
    <property type="project" value="TreeGrafter"/>
</dbReference>
<evidence type="ECO:0000256" key="1">
    <source>
        <dbReference type="ARBA" id="ARBA00000086"/>
    </source>
</evidence>
<dbReference type="SUPFAM" id="SSF55945">
    <property type="entry name" value="TATA-box binding protein-like"/>
    <property type="match status" value="1"/>
</dbReference>
<keyword evidence="6" id="KW-0479">Metal-binding</keyword>
<dbReference type="SMART" id="SM00478">
    <property type="entry name" value="ENDO3c"/>
    <property type="match status" value="1"/>
</dbReference>
<dbReference type="Gene3D" id="3.30.310.20">
    <property type="entry name" value="DNA-3-methyladenine glycosylase AlkA, N-terminal domain"/>
    <property type="match status" value="1"/>
</dbReference>
<dbReference type="SMART" id="SM01009">
    <property type="entry name" value="AlkA_N"/>
    <property type="match status" value="1"/>
</dbReference>
<dbReference type="GO" id="GO:0032993">
    <property type="term" value="C:protein-DNA complex"/>
    <property type="evidence" value="ECO:0007669"/>
    <property type="project" value="TreeGrafter"/>
</dbReference>
<dbReference type="PROSITE" id="PS01124">
    <property type="entry name" value="HTH_ARAC_FAMILY_2"/>
    <property type="match status" value="1"/>
</dbReference>
<evidence type="ECO:0000256" key="2">
    <source>
        <dbReference type="ARBA" id="ARBA00001947"/>
    </source>
</evidence>
<dbReference type="InterPro" id="IPR051912">
    <property type="entry name" value="Alkylbase_DNA_Glycosylase/TA"/>
</dbReference>
<name>A0A1B1NBR4_9MICO</name>
<evidence type="ECO:0000256" key="5">
    <source>
        <dbReference type="ARBA" id="ARBA00022679"/>
    </source>
</evidence>
<dbReference type="PANTHER" id="PTHR43003">
    <property type="entry name" value="DNA-3-METHYLADENINE GLYCOSYLASE"/>
    <property type="match status" value="1"/>
</dbReference>
<comment type="cofactor">
    <cofactor evidence="2">
        <name>Zn(2+)</name>
        <dbReference type="ChEBI" id="CHEBI:29105"/>
    </cofactor>
</comment>
<dbReference type="PANTHER" id="PTHR43003:SF13">
    <property type="entry name" value="DNA-3-METHYLADENINE GLYCOSYLASE 2"/>
    <property type="match status" value="1"/>
</dbReference>
<dbReference type="GO" id="GO:0008168">
    <property type="term" value="F:methyltransferase activity"/>
    <property type="evidence" value="ECO:0007669"/>
    <property type="project" value="UniProtKB-KW"/>
</dbReference>
<dbReference type="Gene3D" id="3.40.10.10">
    <property type="entry name" value="DNA Methylphosphotriester Repair Domain"/>
    <property type="match status" value="1"/>
</dbReference>
<dbReference type="FunFam" id="3.40.10.10:FF:000001">
    <property type="entry name" value="DNA-3-methyladenine glycosylase 2"/>
    <property type="match status" value="1"/>
</dbReference>
<evidence type="ECO:0000259" key="14">
    <source>
        <dbReference type="PROSITE" id="PS01124"/>
    </source>
</evidence>
<dbReference type="PATRIC" id="fig|1758689.4.peg.1498"/>
<evidence type="ECO:0000256" key="10">
    <source>
        <dbReference type="ARBA" id="ARBA00023125"/>
    </source>
</evidence>
<dbReference type="InterPro" id="IPR037046">
    <property type="entry name" value="AlkA_N_sf"/>
</dbReference>
<evidence type="ECO:0000256" key="6">
    <source>
        <dbReference type="ARBA" id="ARBA00022723"/>
    </source>
</evidence>
<proteinExistence type="predicted"/>
<dbReference type="InterPro" id="IPR003265">
    <property type="entry name" value="HhH-GPD_domain"/>
</dbReference>
<dbReference type="SMART" id="SM00342">
    <property type="entry name" value="HTH_ARAC"/>
    <property type="match status" value="1"/>
</dbReference>
<reference evidence="15 16" key="1">
    <citation type="submission" date="2016-03" db="EMBL/GenBank/DDBJ databases">
        <title>Shallow-sea hydrothermal system.</title>
        <authorList>
            <person name="Tang K."/>
        </authorList>
    </citation>
    <scope>NUCLEOTIDE SEQUENCE [LARGE SCALE GENOMIC DNA]</scope>
    <source>
        <strain evidence="15 16">JLT9</strain>
    </source>
</reference>
<keyword evidence="13" id="KW-0234">DNA repair</keyword>